<name>A0AAV2ADC3_9ARAC</name>
<evidence type="ECO:0000313" key="1">
    <source>
        <dbReference type="EMBL" id="CAL1281936.1"/>
    </source>
</evidence>
<dbReference type="EMBL" id="CAXIEN010000150">
    <property type="protein sequence ID" value="CAL1281936.1"/>
    <property type="molecule type" value="Genomic_DNA"/>
</dbReference>
<organism evidence="1 2">
    <name type="scientific">Larinioides sclopetarius</name>
    <dbReference type="NCBI Taxonomy" id="280406"/>
    <lineage>
        <taxon>Eukaryota</taxon>
        <taxon>Metazoa</taxon>
        <taxon>Ecdysozoa</taxon>
        <taxon>Arthropoda</taxon>
        <taxon>Chelicerata</taxon>
        <taxon>Arachnida</taxon>
        <taxon>Araneae</taxon>
        <taxon>Araneomorphae</taxon>
        <taxon>Entelegynae</taxon>
        <taxon>Araneoidea</taxon>
        <taxon>Araneidae</taxon>
        <taxon>Larinioides</taxon>
    </lineage>
</organism>
<accession>A0AAV2ADC3</accession>
<sequence>MSELILNNYITNNYITIKFSCRKIVYNYCSSVASSHPNTRFLTVDMDISESNNKIQTQSARTRFIIQFLKLKTMFK</sequence>
<proteinExistence type="predicted"/>
<comment type="caution">
    <text evidence="1">The sequence shown here is derived from an EMBL/GenBank/DDBJ whole genome shotgun (WGS) entry which is preliminary data.</text>
</comment>
<feature type="non-terminal residue" evidence="1">
    <location>
        <position position="76"/>
    </location>
</feature>
<keyword evidence="2" id="KW-1185">Reference proteome</keyword>
<dbReference type="Proteomes" id="UP001497382">
    <property type="component" value="Unassembled WGS sequence"/>
</dbReference>
<dbReference type="AlphaFoldDB" id="A0AAV2ADC3"/>
<reference evidence="1 2" key="1">
    <citation type="submission" date="2024-04" db="EMBL/GenBank/DDBJ databases">
        <authorList>
            <person name="Rising A."/>
            <person name="Reimegard J."/>
            <person name="Sonavane S."/>
            <person name="Akerstrom W."/>
            <person name="Nylinder S."/>
            <person name="Hedman E."/>
            <person name="Kallberg Y."/>
        </authorList>
    </citation>
    <scope>NUCLEOTIDE SEQUENCE [LARGE SCALE GENOMIC DNA]</scope>
</reference>
<gene>
    <name evidence="1" type="ORF">LARSCL_LOCUS11863</name>
</gene>
<evidence type="ECO:0000313" key="2">
    <source>
        <dbReference type="Proteomes" id="UP001497382"/>
    </source>
</evidence>
<protein>
    <submittedName>
        <fullName evidence="1">Uncharacterized protein</fullName>
    </submittedName>
</protein>